<dbReference type="InterPro" id="IPR050111">
    <property type="entry name" value="C-type_lectin/snaclec_domain"/>
</dbReference>
<keyword evidence="4" id="KW-1015">Disulfide bond</keyword>
<dbReference type="InterPro" id="IPR033989">
    <property type="entry name" value="CD209-like_CTLD"/>
</dbReference>
<evidence type="ECO:0000256" key="2">
    <source>
        <dbReference type="ARBA" id="ARBA00022525"/>
    </source>
</evidence>
<dbReference type="SUPFAM" id="SSF56436">
    <property type="entry name" value="C-type lectin-like"/>
    <property type="match status" value="2"/>
</dbReference>
<evidence type="ECO:0000313" key="9">
    <source>
        <dbReference type="Proteomes" id="UP001474421"/>
    </source>
</evidence>
<evidence type="ECO:0000256" key="6">
    <source>
        <dbReference type="SAM" id="Phobius"/>
    </source>
</evidence>
<dbReference type="AlphaFoldDB" id="A0AAW1B845"/>
<keyword evidence="6" id="KW-1133">Transmembrane helix</keyword>
<protein>
    <submittedName>
        <fullName evidence="8">Asialoglycoprotein receptor 1-like</fullName>
    </submittedName>
</protein>
<comment type="subcellular location">
    <subcellularLocation>
        <location evidence="1">Secreted</location>
    </subcellularLocation>
</comment>
<dbReference type="SMART" id="SM00034">
    <property type="entry name" value="CLECT"/>
    <property type="match status" value="2"/>
</dbReference>
<dbReference type="InterPro" id="IPR016186">
    <property type="entry name" value="C-type_lectin-like/link_sf"/>
</dbReference>
<evidence type="ECO:0000256" key="4">
    <source>
        <dbReference type="ARBA" id="ARBA00023157"/>
    </source>
</evidence>
<feature type="transmembrane region" description="Helical" evidence="6">
    <location>
        <begin position="330"/>
        <end position="350"/>
    </location>
</feature>
<feature type="coiled-coil region" evidence="5">
    <location>
        <begin position="82"/>
        <end position="134"/>
    </location>
</feature>
<dbReference type="PROSITE" id="PS00615">
    <property type="entry name" value="C_TYPE_LECTIN_1"/>
    <property type="match status" value="1"/>
</dbReference>
<dbReference type="EMBL" id="JAOTOJ010000008">
    <property type="protein sequence ID" value="KAK9398383.1"/>
    <property type="molecule type" value="Genomic_DNA"/>
</dbReference>
<keyword evidence="9" id="KW-1185">Reference proteome</keyword>
<name>A0AAW1B845_CROAD</name>
<feature type="coiled-coil region" evidence="5">
    <location>
        <begin position="407"/>
        <end position="434"/>
    </location>
</feature>
<evidence type="ECO:0000256" key="5">
    <source>
        <dbReference type="SAM" id="Coils"/>
    </source>
</evidence>
<reference evidence="8 9" key="1">
    <citation type="journal article" date="2024" name="Proc. Natl. Acad. Sci. U.S.A.">
        <title>The genetic regulatory architecture and epigenomic basis for age-related changes in rattlesnake venom.</title>
        <authorList>
            <person name="Hogan M.P."/>
            <person name="Holding M.L."/>
            <person name="Nystrom G.S."/>
            <person name="Colston T.J."/>
            <person name="Bartlett D.A."/>
            <person name="Mason A.J."/>
            <person name="Ellsworth S.A."/>
            <person name="Rautsaw R.M."/>
            <person name="Lawrence K.C."/>
            <person name="Strickland J.L."/>
            <person name="He B."/>
            <person name="Fraser P."/>
            <person name="Margres M.J."/>
            <person name="Gilbert D.M."/>
            <person name="Gibbs H.L."/>
            <person name="Parkinson C.L."/>
            <person name="Rokyta D.R."/>
        </authorList>
    </citation>
    <scope>NUCLEOTIDE SEQUENCE [LARGE SCALE GENOMIC DNA]</scope>
    <source>
        <strain evidence="8">DRR0105</strain>
    </source>
</reference>
<evidence type="ECO:0000256" key="3">
    <source>
        <dbReference type="ARBA" id="ARBA00022734"/>
    </source>
</evidence>
<evidence type="ECO:0000256" key="1">
    <source>
        <dbReference type="ARBA" id="ARBA00004613"/>
    </source>
</evidence>
<comment type="caution">
    <text evidence="8">The sequence shown here is derived from an EMBL/GenBank/DDBJ whole genome shotgun (WGS) entry which is preliminary data.</text>
</comment>
<keyword evidence="3" id="KW-0430">Lectin</keyword>
<evidence type="ECO:0000259" key="7">
    <source>
        <dbReference type="PROSITE" id="PS50041"/>
    </source>
</evidence>
<sequence length="565" mass="65557">MVDPQLRLENPTKEAMVGFAPQDSWRQRVCSARRVTLVLMGLLAVVTLSITVFGFVGCKYSTTLWKMQEDLKAINHTITPELAALQQNETNNEKTLQKVEQMVKNFTEEAKKVKSQFQDQIKKRQETLEQLNCDLDNTKPNQTGQERGCCPRGWHLFQQSCYSLSFDVNSWYHAKQDCEGKEAHLVIITSYEERQFVFQLTKHYSVWIGLRCEGGTWKWVDETPYTVRSTDWQPNKPRTNEQFCAMFYLDGLWSDVYCQSNYMWMCEMQALQDGVDSPKITGVGRLATVAAGETVDPQLRLGNPKKEAMAGFAPQDSWRQRVCSARQVTLVLMGLLAVVTLSITVFGFVGRKYSTTLWKMQEDLKAINRTIATELAALQQNETNNVKTIEKTNQAVIHVTSDGKEKMSHFQDQIQKLERVLQQLNCDLEDTKHKRSGPQRGCCRRGWHLFQQSCYWFSSAEKSWTEAKQDCEEKQAHLVIITSYLEKQFVSRLTKPNIVWIGLKFNGQTWKWVDGTPYTVRRIDWRPNEPVAYDEFCTMIYRDGLWSEIFCQSRFRWLCEMQALQ</sequence>
<keyword evidence="6" id="KW-0812">Transmembrane</keyword>
<keyword evidence="8" id="KW-0675">Receptor</keyword>
<dbReference type="GO" id="GO:0005576">
    <property type="term" value="C:extracellular region"/>
    <property type="evidence" value="ECO:0007669"/>
    <property type="project" value="UniProtKB-SubCell"/>
</dbReference>
<dbReference type="GO" id="GO:0030246">
    <property type="term" value="F:carbohydrate binding"/>
    <property type="evidence" value="ECO:0007669"/>
    <property type="project" value="UniProtKB-KW"/>
</dbReference>
<dbReference type="InterPro" id="IPR001304">
    <property type="entry name" value="C-type_lectin-like"/>
</dbReference>
<dbReference type="Gene3D" id="3.10.100.10">
    <property type="entry name" value="Mannose-Binding Protein A, subunit A"/>
    <property type="match status" value="2"/>
</dbReference>
<dbReference type="Pfam" id="PF00059">
    <property type="entry name" value="Lectin_C"/>
    <property type="match status" value="2"/>
</dbReference>
<keyword evidence="5" id="KW-0175">Coiled coil</keyword>
<organism evidence="8 9">
    <name type="scientific">Crotalus adamanteus</name>
    <name type="common">Eastern diamondback rattlesnake</name>
    <dbReference type="NCBI Taxonomy" id="8729"/>
    <lineage>
        <taxon>Eukaryota</taxon>
        <taxon>Metazoa</taxon>
        <taxon>Chordata</taxon>
        <taxon>Craniata</taxon>
        <taxon>Vertebrata</taxon>
        <taxon>Euteleostomi</taxon>
        <taxon>Lepidosauria</taxon>
        <taxon>Squamata</taxon>
        <taxon>Bifurcata</taxon>
        <taxon>Unidentata</taxon>
        <taxon>Episquamata</taxon>
        <taxon>Toxicofera</taxon>
        <taxon>Serpentes</taxon>
        <taxon>Colubroidea</taxon>
        <taxon>Viperidae</taxon>
        <taxon>Crotalinae</taxon>
        <taxon>Crotalus</taxon>
    </lineage>
</organism>
<dbReference type="Proteomes" id="UP001474421">
    <property type="component" value="Unassembled WGS sequence"/>
</dbReference>
<dbReference type="InterPro" id="IPR018378">
    <property type="entry name" value="C-type_lectin_CS"/>
</dbReference>
<feature type="domain" description="C-type lectin" evidence="7">
    <location>
        <begin position="450"/>
        <end position="560"/>
    </location>
</feature>
<feature type="transmembrane region" description="Helical" evidence="6">
    <location>
        <begin position="35"/>
        <end position="56"/>
    </location>
</feature>
<keyword evidence="2" id="KW-0964">Secreted</keyword>
<evidence type="ECO:0000313" key="8">
    <source>
        <dbReference type="EMBL" id="KAK9398383.1"/>
    </source>
</evidence>
<proteinExistence type="predicted"/>
<gene>
    <name evidence="8" type="ORF">NXF25_021744</name>
</gene>
<dbReference type="PROSITE" id="PS50041">
    <property type="entry name" value="C_TYPE_LECTIN_2"/>
    <property type="match status" value="2"/>
</dbReference>
<feature type="domain" description="C-type lectin" evidence="7">
    <location>
        <begin position="157"/>
        <end position="267"/>
    </location>
</feature>
<keyword evidence="6" id="KW-0472">Membrane</keyword>
<dbReference type="InterPro" id="IPR016187">
    <property type="entry name" value="CTDL_fold"/>
</dbReference>
<dbReference type="PANTHER" id="PTHR22803">
    <property type="entry name" value="MANNOSE, PHOSPHOLIPASE, LECTIN RECEPTOR RELATED"/>
    <property type="match status" value="1"/>
</dbReference>
<accession>A0AAW1B845</accession>
<dbReference type="CDD" id="cd03590">
    <property type="entry name" value="CLECT_DC-SIGN_like"/>
    <property type="match status" value="2"/>
</dbReference>
<dbReference type="Pfam" id="PF03954">
    <property type="entry name" value="Lectin_N"/>
    <property type="match status" value="2"/>
</dbReference>